<reference evidence="2 3" key="1">
    <citation type="submission" date="2021-03" db="EMBL/GenBank/DDBJ databases">
        <authorList>
            <person name="King G.J."/>
            <person name="Bancroft I."/>
            <person name="Baten A."/>
            <person name="Bloomfield J."/>
            <person name="Borpatragohain P."/>
            <person name="He Z."/>
            <person name="Irish N."/>
            <person name="Irwin J."/>
            <person name="Liu K."/>
            <person name="Mauleon R.P."/>
            <person name="Moore J."/>
            <person name="Morris R."/>
            <person name="Ostergaard L."/>
            <person name="Wang B."/>
            <person name="Wells R."/>
        </authorList>
    </citation>
    <scope>NUCLEOTIDE SEQUENCE [LARGE SCALE GENOMIC DNA]</scope>
    <source>
        <strain evidence="2">R-o-18</strain>
        <tissue evidence="2">Leaf</tissue>
    </source>
</reference>
<keyword evidence="3" id="KW-1185">Reference proteome</keyword>
<name>A0ABQ7LMI8_BRACM</name>
<dbReference type="InterPro" id="IPR036397">
    <property type="entry name" value="RNaseH_sf"/>
</dbReference>
<dbReference type="InterPro" id="IPR052929">
    <property type="entry name" value="RNase_H-like_EbsB-rel"/>
</dbReference>
<dbReference type="CDD" id="cd06222">
    <property type="entry name" value="RNase_H_like"/>
    <property type="match status" value="1"/>
</dbReference>
<proteinExistence type="predicted"/>
<evidence type="ECO:0000313" key="2">
    <source>
        <dbReference type="EMBL" id="KAG5387766.1"/>
    </source>
</evidence>
<evidence type="ECO:0000313" key="3">
    <source>
        <dbReference type="Proteomes" id="UP000823674"/>
    </source>
</evidence>
<dbReference type="Gene3D" id="3.30.420.10">
    <property type="entry name" value="Ribonuclease H-like superfamily/Ribonuclease H"/>
    <property type="match status" value="1"/>
</dbReference>
<sequence length="135" mass="14899">MGFVVMNAGITTLYGAKELTSATSPLHAEAESLIWAMQEVLKAGTRRIRFELDCEQLVNLIHKEEDWPSMAAEIDEIKALSLAFLETSITYIPRSLNIRADCLAKGGRSRAINPPYVDCSAPSWLANYAGQNRAI</sequence>
<dbReference type="InterPro" id="IPR012337">
    <property type="entry name" value="RNaseH-like_sf"/>
</dbReference>
<dbReference type="InterPro" id="IPR044730">
    <property type="entry name" value="RNase_H-like_dom_plant"/>
</dbReference>
<organism evidence="2 3">
    <name type="scientific">Brassica rapa subsp. trilocularis</name>
    <dbReference type="NCBI Taxonomy" id="1813537"/>
    <lineage>
        <taxon>Eukaryota</taxon>
        <taxon>Viridiplantae</taxon>
        <taxon>Streptophyta</taxon>
        <taxon>Embryophyta</taxon>
        <taxon>Tracheophyta</taxon>
        <taxon>Spermatophyta</taxon>
        <taxon>Magnoliopsida</taxon>
        <taxon>eudicotyledons</taxon>
        <taxon>Gunneridae</taxon>
        <taxon>Pentapetalae</taxon>
        <taxon>rosids</taxon>
        <taxon>malvids</taxon>
        <taxon>Brassicales</taxon>
        <taxon>Brassicaceae</taxon>
        <taxon>Brassiceae</taxon>
        <taxon>Brassica</taxon>
    </lineage>
</organism>
<accession>A0ABQ7LMI8</accession>
<dbReference type="Pfam" id="PF13456">
    <property type="entry name" value="RVT_3"/>
    <property type="match status" value="1"/>
</dbReference>
<dbReference type="PANTHER" id="PTHR47074:SF49">
    <property type="entry name" value="POLYNUCLEOTIDYL TRANSFERASE, RIBONUCLEASE H-LIKE SUPERFAMILY PROTEIN"/>
    <property type="match status" value="1"/>
</dbReference>
<gene>
    <name evidence="2" type="primary">A08g500320.1_BraROA</name>
    <name evidence="2" type="ORF">IGI04_029307</name>
</gene>
<dbReference type="PANTHER" id="PTHR47074">
    <property type="entry name" value="BNAC02G40300D PROTEIN"/>
    <property type="match status" value="1"/>
</dbReference>
<dbReference type="InterPro" id="IPR002156">
    <property type="entry name" value="RNaseH_domain"/>
</dbReference>
<protein>
    <recommendedName>
        <fullName evidence="1">RNase H type-1 domain-containing protein</fullName>
    </recommendedName>
</protein>
<dbReference type="SUPFAM" id="SSF53098">
    <property type="entry name" value="Ribonuclease H-like"/>
    <property type="match status" value="1"/>
</dbReference>
<dbReference type="EMBL" id="JADBGQ010000007">
    <property type="protein sequence ID" value="KAG5387766.1"/>
    <property type="molecule type" value="Genomic_DNA"/>
</dbReference>
<evidence type="ECO:0000259" key="1">
    <source>
        <dbReference type="Pfam" id="PF13456"/>
    </source>
</evidence>
<comment type="caution">
    <text evidence="2">The sequence shown here is derived from an EMBL/GenBank/DDBJ whole genome shotgun (WGS) entry which is preliminary data.</text>
</comment>
<feature type="domain" description="RNase H type-1" evidence="1">
    <location>
        <begin position="5"/>
        <end position="105"/>
    </location>
</feature>
<dbReference type="Proteomes" id="UP000823674">
    <property type="component" value="Chromosome A08"/>
</dbReference>